<keyword evidence="3" id="KW-1185">Reference proteome</keyword>
<dbReference type="OrthoDB" id="249703at2759"/>
<dbReference type="STRING" id="306901.Q2GXW7"/>
<dbReference type="InterPro" id="IPR036249">
    <property type="entry name" value="Thioredoxin-like_sf"/>
</dbReference>
<evidence type="ECO:0000313" key="3">
    <source>
        <dbReference type="Proteomes" id="UP000001056"/>
    </source>
</evidence>
<dbReference type="Gene3D" id="3.40.30.10">
    <property type="entry name" value="Glutaredoxin"/>
    <property type="match status" value="1"/>
</dbReference>
<dbReference type="VEuPathDB" id="FungiDB:CHGG_07187"/>
<gene>
    <name evidence="2" type="ORF">CHGG_07187</name>
</gene>
<dbReference type="HOGENOM" id="CLU_144273_0_0_1"/>
<protein>
    <recommendedName>
        <fullName evidence="1">GST N-terminal domain-containing protein</fullName>
    </recommendedName>
</protein>
<accession>Q2GXW7</accession>
<dbReference type="GeneID" id="4394611"/>
<organism evidence="2 3">
    <name type="scientific">Chaetomium globosum (strain ATCC 6205 / CBS 148.51 / DSM 1962 / NBRC 6347 / NRRL 1970)</name>
    <name type="common">Soil fungus</name>
    <dbReference type="NCBI Taxonomy" id="306901"/>
    <lineage>
        <taxon>Eukaryota</taxon>
        <taxon>Fungi</taxon>
        <taxon>Dikarya</taxon>
        <taxon>Ascomycota</taxon>
        <taxon>Pezizomycotina</taxon>
        <taxon>Sordariomycetes</taxon>
        <taxon>Sordariomycetidae</taxon>
        <taxon>Sordariales</taxon>
        <taxon>Chaetomiaceae</taxon>
        <taxon>Chaetomium</taxon>
    </lineage>
</organism>
<dbReference type="eggNOG" id="ENOG502S3EN">
    <property type="taxonomic scope" value="Eukaryota"/>
</dbReference>
<name>Q2GXW7_CHAGB</name>
<reference evidence="3" key="1">
    <citation type="journal article" date="2015" name="Genome Announc.">
        <title>Draft genome sequence of the cellulolytic fungus Chaetomium globosum.</title>
        <authorList>
            <person name="Cuomo C.A."/>
            <person name="Untereiner W.A."/>
            <person name="Ma L.-J."/>
            <person name="Grabherr M."/>
            <person name="Birren B.W."/>
        </authorList>
    </citation>
    <scope>NUCLEOTIDE SEQUENCE [LARGE SCALE GENOMIC DNA]</scope>
    <source>
        <strain evidence="3">ATCC 6205 / CBS 148.51 / DSM 1962 / NBRC 6347 / NRRL 1970</strain>
    </source>
</reference>
<dbReference type="Pfam" id="PF13409">
    <property type="entry name" value="GST_N_2"/>
    <property type="match status" value="1"/>
</dbReference>
<sequence>MAYHLHITNKNYSSWSLRAWLLFRQLDIPFTEHLHPLISGTFAQPQWRAFSPVAHVPCLHILPDTTTTNNPSDTITPNPPPLVVWDSLAITEHLAESHPTKPIYPSLPAARAWARSAVAEMHAGFAAIRQQLGFNIGVRIALGEGVFPGVEGE</sequence>
<dbReference type="SUPFAM" id="SSF52833">
    <property type="entry name" value="Thioredoxin-like"/>
    <property type="match status" value="1"/>
</dbReference>
<dbReference type="Proteomes" id="UP000001056">
    <property type="component" value="Unassembled WGS sequence"/>
</dbReference>
<dbReference type="PROSITE" id="PS50404">
    <property type="entry name" value="GST_NTER"/>
    <property type="match status" value="1"/>
</dbReference>
<dbReference type="AlphaFoldDB" id="Q2GXW7"/>
<feature type="domain" description="GST N-terminal" evidence="1">
    <location>
        <begin position="3"/>
        <end position="102"/>
    </location>
</feature>
<proteinExistence type="predicted"/>
<evidence type="ECO:0000259" key="1">
    <source>
        <dbReference type="PROSITE" id="PS50404"/>
    </source>
</evidence>
<evidence type="ECO:0000313" key="2">
    <source>
        <dbReference type="EMBL" id="EAQ85934.1"/>
    </source>
</evidence>
<dbReference type="InParanoid" id="Q2GXW7"/>
<dbReference type="Gene3D" id="1.20.1050.10">
    <property type="match status" value="1"/>
</dbReference>
<dbReference type="RefSeq" id="XP_001224843.1">
    <property type="nucleotide sequence ID" value="XM_001224842.1"/>
</dbReference>
<dbReference type="EMBL" id="CH408033">
    <property type="protein sequence ID" value="EAQ85934.1"/>
    <property type="molecule type" value="Genomic_DNA"/>
</dbReference>
<dbReference type="InterPro" id="IPR004045">
    <property type="entry name" value="Glutathione_S-Trfase_N"/>
</dbReference>